<protein>
    <submittedName>
        <fullName evidence="1">DNA polymerase III subunit chi</fullName>
    </submittedName>
</protein>
<dbReference type="GO" id="GO:0006260">
    <property type="term" value="P:DNA replication"/>
    <property type="evidence" value="ECO:0007669"/>
    <property type="project" value="InterPro"/>
</dbReference>
<dbReference type="Gene3D" id="3.40.50.10110">
    <property type="entry name" value="DNA polymerase III subunit chi"/>
    <property type="match status" value="1"/>
</dbReference>
<dbReference type="KEGG" id="rbg:BG454_12540"/>
<dbReference type="Pfam" id="PF04364">
    <property type="entry name" value="DNA_pol3_chi"/>
    <property type="match status" value="1"/>
</dbReference>
<dbReference type="Proteomes" id="UP000228948">
    <property type="component" value="Chromosome"/>
</dbReference>
<organism evidence="1 2">
    <name type="scientific">Roseinatronobacter bogoriensis subsp. barguzinensis</name>
    <dbReference type="NCBI Taxonomy" id="441209"/>
    <lineage>
        <taxon>Bacteria</taxon>
        <taxon>Pseudomonadati</taxon>
        <taxon>Pseudomonadota</taxon>
        <taxon>Alphaproteobacteria</taxon>
        <taxon>Rhodobacterales</taxon>
        <taxon>Paracoccaceae</taxon>
        <taxon>Roseinatronobacter</taxon>
    </lineage>
</organism>
<dbReference type="PANTHER" id="PTHR38767:SF1">
    <property type="entry name" value="DNA POLYMERASE III SUBUNIT CHI"/>
    <property type="match status" value="1"/>
</dbReference>
<dbReference type="STRING" id="441209.GCA_001870665_02288"/>
<sequence>MGKAMFYHLTRNPLEVTAANLLIRALAQGMRVAVRARENARLEWLDAALWLGPKDSFLPHGVAGGPHDADQPILLTKQTENPNAAKIVMAIDSAAALPQEVAHLERLWILFDGNDPDAVAHARGQWKAMAGAGIMAEYWSEDSGRWELKAQTDR</sequence>
<dbReference type="GO" id="GO:0032298">
    <property type="term" value="P:positive regulation of DNA-templated DNA replication initiation"/>
    <property type="evidence" value="ECO:0007669"/>
    <property type="project" value="TreeGrafter"/>
</dbReference>
<name>A0A2K8KI82_9RHOB</name>
<dbReference type="InterPro" id="IPR007459">
    <property type="entry name" value="DNA_pol3_chi"/>
</dbReference>
<dbReference type="PANTHER" id="PTHR38767">
    <property type="entry name" value="DNA POLYMERASE III SUBUNIT CHI"/>
    <property type="match status" value="1"/>
</dbReference>
<dbReference type="OrthoDB" id="9795973at2"/>
<keyword evidence="2" id="KW-1185">Reference proteome</keyword>
<dbReference type="GO" id="GO:0003677">
    <property type="term" value="F:DNA binding"/>
    <property type="evidence" value="ECO:0007669"/>
    <property type="project" value="InterPro"/>
</dbReference>
<evidence type="ECO:0000313" key="2">
    <source>
        <dbReference type="Proteomes" id="UP000228948"/>
    </source>
</evidence>
<proteinExistence type="predicted"/>
<dbReference type="InterPro" id="IPR036768">
    <property type="entry name" value="PolIII_chi_sf"/>
</dbReference>
<reference evidence="1 2" key="1">
    <citation type="submission" date="2017-11" db="EMBL/GenBank/DDBJ databases">
        <title>Revised Sequence and Annotation of the Rhodobaca barguzinensis strain alga05 Genome.</title>
        <authorList>
            <person name="Kopejtka K."/>
            <person name="Tomasch J.M."/>
            <person name="Bunk B."/>
            <person name="Koblizek M."/>
        </authorList>
    </citation>
    <scope>NUCLEOTIDE SEQUENCE [LARGE SCALE GENOMIC DNA]</scope>
    <source>
        <strain evidence="2">alga05</strain>
    </source>
</reference>
<dbReference type="RefSeq" id="WP_071481035.1">
    <property type="nucleotide sequence ID" value="NZ_CP024899.1"/>
</dbReference>
<dbReference type="GO" id="GO:0003887">
    <property type="term" value="F:DNA-directed DNA polymerase activity"/>
    <property type="evidence" value="ECO:0007669"/>
    <property type="project" value="InterPro"/>
</dbReference>
<dbReference type="EMBL" id="CP024899">
    <property type="protein sequence ID" value="ATX66538.1"/>
    <property type="molecule type" value="Genomic_DNA"/>
</dbReference>
<dbReference type="SUPFAM" id="SSF102400">
    <property type="entry name" value="DNA polymerase III chi subunit"/>
    <property type="match status" value="1"/>
</dbReference>
<gene>
    <name evidence="1" type="ORF">BG454_12540</name>
</gene>
<evidence type="ECO:0000313" key="1">
    <source>
        <dbReference type="EMBL" id="ATX66538.1"/>
    </source>
</evidence>
<dbReference type="AlphaFoldDB" id="A0A2K8KI82"/>
<accession>A0A2K8KI82</accession>
<dbReference type="NCBIfam" id="NF004347">
    <property type="entry name" value="PRK05728.1-4"/>
    <property type="match status" value="1"/>
</dbReference>